<dbReference type="Gene3D" id="3.55.40.20">
    <property type="entry name" value="Iron/manganese superoxide dismutase, C-terminal domain"/>
    <property type="match status" value="1"/>
</dbReference>
<dbReference type="SUPFAM" id="SSF54719">
    <property type="entry name" value="Fe,Mn superoxide dismutase (SOD), C-terminal domain"/>
    <property type="match status" value="1"/>
</dbReference>
<dbReference type="AlphaFoldDB" id="A0A1D2VC01"/>
<dbReference type="GeneID" id="30963055"/>
<evidence type="ECO:0000259" key="2">
    <source>
        <dbReference type="Pfam" id="PF02777"/>
    </source>
</evidence>
<protein>
    <submittedName>
        <fullName evidence="3">Manganese and iron superoxide dismutase</fullName>
    </submittedName>
</protein>
<feature type="non-terminal residue" evidence="3">
    <location>
        <position position="1"/>
    </location>
</feature>
<dbReference type="EMBL" id="KV454487">
    <property type="protein sequence ID" value="ODV59166.1"/>
    <property type="molecule type" value="Genomic_DNA"/>
</dbReference>
<dbReference type="GO" id="GO:0046872">
    <property type="term" value="F:metal ion binding"/>
    <property type="evidence" value="ECO:0007669"/>
    <property type="project" value="InterPro"/>
</dbReference>
<dbReference type="InterPro" id="IPR036314">
    <property type="entry name" value="SOD_C_sf"/>
</dbReference>
<accession>A0A1D2VC01</accession>
<feature type="domain" description="Manganese/iron superoxide dismutase C-terminal" evidence="2">
    <location>
        <begin position="97"/>
        <end position="140"/>
    </location>
</feature>
<dbReference type="OrthoDB" id="275227at2759"/>
<dbReference type="FunCoup" id="A0A1D2VC01">
    <property type="interactions" value="237"/>
</dbReference>
<evidence type="ECO:0000313" key="4">
    <source>
        <dbReference type="Proteomes" id="UP000095038"/>
    </source>
</evidence>
<gene>
    <name evidence="3" type="ORF">ASCRUDRAFT_16424</name>
</gene>
<dbReference type="Proteomes" id="UP000095038">
    <property type="component" value="Unassembled WGS sequence"/>
</dbReference>
<dbReference type="Pfam" id="PF02777">
    <property type="entry name" value="Sod_Fe_C"/>
    <property type="match status" value="2"/>
</dbReference>
<dbReference type="PANTHER" id="PTHR43595">
    <property type="entry name" value="37S RIBOSOMAL PROTEIN S26, MITOCHONDRIAL"/>
    <property type="match status" value="1"/>
</dbReference>
<dbReference type="GO" id="GO:0005763">
    <property type="term" value="C:mitochondrial small ribosomal subunit"/>
    <property type="evidence" value="ECO:0007669"/>
    <property type="project" value="EnsemblFungi"/>
</dbReference>
<organism evidence="3 4">
    <name type="scientific">Ascoidea rubescens DSM 1968</name>
    <dbReference type="NCBI Taxonomy" id="1344418"/>
    <lineage>
        <taxon>Eukaryota</taxon>
        <taxon>Fungi</taxon>
        <taxon>Dikarya</taxon>
        <taxon>Ascomycota</taxon>
        <taxon>Saccharomycotina</taxon>
        <taxon>Saccharomycetes</taxon>
        <taxon>Ascoideaceae</taxon>
        <taxon>Ascoidea</taxon>
    </lineage>
</organism>
<keyword evidence="4" id="KW-1185">Reference proteome</keyword>
<sequence>INNLNKLSGSSSQSIEDILLYNHSTPKKENIYRNASLLYNLNFAINSLNSIVQSHPLTPNKQYNPFTSPDIPQLSSPDQLLETPSISIEISNPIQNMDLNAWIKTSFNSIHEFKTLLLNSAHAIKGDGFTWLVARQDNSQGKIFVDDLFVLNTYNSAQPNNVQSDYLSHLKKVYLKIQEAHESPLFSSIEEAKAKVRSVSKVSYIPLLAVDASPKAYLYDYGVFGKKVYLERLWNCIDWDVVASRMPK</sequence>
<reference evidence="4" key="1">
    <citation type="submission" date="2016-05" db="EMBL/GenBank/DDBJ databases">
        <title>Comparative genomics of biotechnologically important yeasts.</title>
        <authorList>
            <consortium name="DOE Joint Genome Institute"/>
            <person name="Riley R."/>
            <person name="Haridas S."/>
            <person name="Wolfe K.H."/>
            <person name="Lopes M.R."/>
            <person name="Hittinger C.T."/>
            <person name="Goker M."/>
            <person name="Salamov A."/>
            <person name="Wisecaver J."/>
            <person name="Long T.M."/>
            <person name="Aerts A.L."/>
            <person name="Barry K."/>
            <person name="Choi C."/>
            <person name="Clum A."/>
            <person name="Coughlan A.Y."/>
            <person name="Deshpande S."/>
            <person name="Douglass A.P."/>
            <person name="Hanson S.J."/>
            <person name="Klenk H.-P."/>
            <person name="Labutti K."/>
            <person name="Lapidus A."/>
            <person name="Lindquist E."/>
            <person name="Lipzen A."/>
            <person name="Meier-Kolthoff J.P."/>
            <person name="Ohm R.A."/>
            <person name="Otillar R.P."/>
            <person name="Pangilinan J."/>
            <person name="Peng Y."/>
            <person name="Rokas A."/>
            <person name="Rosa C.A."/>
            <person name="Scheuner C."/>
            <person name="Sibirny A.A."/>
            <person name="Slot J.C."/>
            <person name="Stielow J.B."/>
            <person name="Sun H."/>
            <person name="Kurtzman C.P."/>
            <person name="Blackwell M."/>
            <person name="Grigoriev I.V."/>
            <person name="Jeffries T.W."/>
        </authorList>
    </citation>
    <scope>NUCLEOTIDE SEQUENCE [LARGE SCALE GENOMIC DNA]</scope>
    <source>
        <strain evidence="4">DSM 1968</strain>
    </source>
</reference>
<dbReference type="GO" id="GO:0003735">
    <property type="term" value="F:structural constituent of ribosome"/>
    <property type="evidence" value="ECO:0007669"/>
    <property type="project" value="EnsemblFungi"/>
</dbReference>
<dbReference type="InterPro" id="IPR019832">
    <property type="entry name" value="Mn/Fe_SOD_C"/>
</dbReference>
<evidence type="ECO:0000313" key="3">
    <source>
        <dbReference type="EMBL" id="ODV59166.1"/>
    </source>
</evidence>
<dbReference type="GO" id="GO:0004784">
    <property type="term" value="F:superoxide dismutase activity"/>
    <property type="evidence" value="ECO:0007669"/>
    <property type="project" value="InterPro"/>
</dbReference>
<evidence type="ECO:0000256" key="1">
    <source>
        <dbReference type="ARBA" id="ARBA00037226"/>
    </source>
</evidence>
<comment type="function">
    <text evidence="1">Component of the mitochondrial ribosome (mitoribosome), a dedicated translation machinery responsible for the synthesis of mitochondrial genome-encoded proteins, including at least some of the essential transmembrane subunits of the mitochondrial respiratory chain. The mitoribosomes are attached to the mitochondrial inner membrane and translation products are cotranslationally integrated into the membrane.</text>
</comment>
<dbReference type="RefSeq" id="XP_020045473.1">
    <property type="nucleotide sequence ID" value="XM_020189419.1"/>
</dbReference>
<name>A0A1D2VC01_9ASCO</name>
<feature type="domain" description="Manganese/iron superoxide dismutase C-terminal" evidence="2">
    <location>
        <begin position="197"/>
        <end position="245"/>
    </location>
</feature>
<feature type="non-terminal residue" evidence="3">
    <location>
        <position position="248"/>
    </location>
</feature>
<dbReference type="STRING" id="1344418.A0A1D2VC01"/>
<dbReference type="InParanoid" id="A0A1D2VC01"/>
<dbReference type="PANTHER" id="PTHR43595:SF1">
    <property type="entry name" value="SMALL RIBOSOMAL SUBUNIT PROTEIN MS43"/>
    <property type="match status" value="1"/>
</dbReference>
<proteinExistence type="predicted"/>